<reference evidence="3" key="3">
    <citation type="submission" date="2025-09" db="UniProtKB">
        <authorList>
            <consortium name="Ensembl"/>
        </authorList>
    </citation>
    <scope>IDENTIFICATION</scope>
</reference>
<dbReference type="PANTHER" id="PTHR16001:SF7">
    <property type="entry name" value="ECTO-NOX DISULFIDE-THIOL EXCHANGER 2"/>
    <property type="match status" value="1"/>
</dbReference>
<feature type="chain" id="PRO_5025498367" description="RRM domain-containing protein" evidence="2">
    <location>
        <begin position="28"/>
        <end position="253"/>
    </location>
</feature>
<proteinExistence type="predicted"/>
<dbReference type="AlphaFoldDB" id="A0A673BIH2"/>
<dbReference type="GO" id="GO:0003676">
    <property type="term" value="F:nucleic acid binding"/>
    <property type="evidence" value="ECO:0007669"/>
    <property type="project" value="InterPro"/>
</dbReference>
<evidence type="ECO:0000256" key="1">
    <source>
        <dbReference type="SAM" id="MobiDB-lite"/>
    </source>
</evidence>
<name>A0A673BIH2_9TELE</name>
<dbReference type="InterPro" id="IPR012677">
    <property type="entry name" value="Nucleotide-bd_a/b_plait_sf"/>
</dbReference>
<dbReference type="InParanoid" id="A0A673BIH2"/>
<dbReference type="Ensembl" id="ENSSORT00005042602.1">
    <property type="protein sequence ID" value="ENSSORP00005041535.1"/>
    <property type="gene ID" value="ENSSORG00005019314.1"/>
</dbReference>
<organism evidence="3 4">
    <name type="scientific">Sphaeramia orbicularis</name>
    <name type="common">orbiculate cardinalfish</name>
    <dbReference type="NCBI Taxonomy" id="375764"/>
    <lineage>
        <taxon>Eukaryota</taxon>
        <taxon>Metazoa</taxon>
        <taxon>Chordata</taxon>
        <taxon>Craniata</taxon>
        <taxon>Vertebrata</taxon>
        <taxon>Euteleostomi</taxon>
        <taxon>Actinopterygii</taxon>
        <taxon>Neopterygii</taxon>
        <taxon>Teleostei</taxon>
        <taxon>Neoteleostei</taxon>
        <taxon>Acanthomorphata</taxon>
        <taxon>Gobiaria</taxon>
        <taxon>Kurtiformes</taxon>
        <taxon>Apogonoidei</taxon>
        <taxon>Apogonidae</taxon>
        <taxon>Apogoninae</taxon>
        <taxon>Sphaeramia</taxon>
    </lineage>
</organism>
<keyword evidence="2" id="KW-0732">Signal</keyword>
<dbReference type="GO" id="GO:0016491">
    <property type="term" value="F:oxidoreductase activity"/>
    <property type="evidence" value="ECO:0007669"/>
    <property type="project" value="InterPro"/>
</dbReference>
<dbReference type="InterPro" id="IPR038876">
    <property type="entry name" value="ENOX"/>
</dbReference>
<dbReference type="SUPFAM" id="SSF54928">
    <property type="entry name" value="RNA-binding domain, RBD"/>
    <property type="match status" value="1"/>
</dbReference>
<sequence>MLWVSLLSQQFFCCLLQILTHVSLLTAEFDPGFGLMAGIAPINPMMPSLGLAPPSLSQDVPVVKEIIHCKSCTLFPPNPTTRDYPPGSKRLFVGGLPVNAAEQLIMEVFGQCGEITPIRKMLTGHGLTPRGLHPGHRRPLPESKQERHWRNMEDDRLCPPSPTPIKTNCDSFQILGFFDGDSVWSEVKSVTNNFYSMVQSLKIHIRRLMSEKAQHEMEVEFKTPMAGTLLQRECHFTAGHLKSTVNIFHLILL</sequence>
<accession>A0A673BIH2</accession>
<keyword evidence="4" id="KW-1185">Reference proteome</keyword>
<protein>
    <recommendedName>
        <fullName evidence="5">RRM domain-containing protein</fullName>
    </recommendedName>
</protein>
<dbReference type="Gene3D" id="3.30.70.330">
    <property type="match status" value="1"/>
</dbReference>
<evidence type="ECO:0008006" key="5">
    <source>
        <dbReference type="Google" id="ProtNLM"/>
    </source>
</evidence>
<dbReference type="PANTHER" id="PTHR16001">
    <property type="entry name" value="ECTO-NOX DISULFIDE-THIOL EXCHANGER"/>
    <property type="match status" value="1"/>
</dbReference>
<evidence type="ECO:0000313" key="4">
    <source>
        <dbReference type="Proteomes" id="UP000472271"/>
    </source>
</evidence>
<dbReference type="GO" id="GO:0009897">
    <property type="term" value="C:external side of plasma membrane"/>
    <property type="evidence" value="ECO:0007669"/>
    <property type="project" value="InterPro"/>
</dbReference>
<reference evidence="3" key="1">
    <citation type="submission" date="2019-06" db="EMBL/GenBank/DDBJ databases">
        <authorList>
            <consortium name="Wellcome Sanger Institute Data Sharing"/>
        </authorList>
    </citation>
    <scope>NUCLEOTIDE SEQUENCE [LARGE SCALE GENOMIC DNA]</scope>
</reference>
<reference evidence="3" key="2">
    <citation type="submission" date="2025-08" db="UniProtKB">
        <authorList>
            <consortium name="Ensembl"/>
        </authorList>
    </citation>
    <scope>IDENTIFICATION</scope>
</reference>
<evidence type="ECO:0000256" key="2">
    <source>
        <dbReference type="SAM" id="SignalP"/>
    </source>
</evidence>
<evidence type="ECO:0000313" key="3">
    <source>
        <dbReference type="Ensembl" id="ENSSORP00005041535.1"/>
    </source>
</evidence>
<feature type="compositionally biased region" description="Basic and acidic residues" evidence="1">
    <location>
        <begin position="139"/>
        <end position="148"/>
    </location>
</feature>
<dbReference type="GO" id="GO:0007624">
    <property type="term" value="P:ultradian rhythm"/>
    <property type="evidence" value="ECO:0007669"/>
    <property type="project" value="InterPro"/>
</dbReference>
<dbReference type="InterPro" id="IPR035979">
    <property type="entry name" value="RBD_domain_sf"/>
</dbReference>
<feature type="region of interest" description="Disordered" evidence="1">
    <location>
        <begin position="128"/>
        <end position="148"/>
    </location>
</feature>
<feature type="signal peptide" evidence="2">
    <location>
        <begin position="1"/>
        <end position="27"/>
    </location>
</feature>
<dbReference type="Proteomes" id="UP000472271">
    <property type="component" value="Chromosome 10"/>
</dbReference>